<dbReference type="UniPathway" id="UPA00060"/>
<dbReference type="PANTHER" id="PTHR31528:SF1">
    <property type="entry name" value="4-AMINO-5-HYDROXYMETHYL-2-METHYLPYRIMIDINE PHOSPHATE SYNTHASE THI11-RELATED"/>
    <property type="match status" value="1"/>
</dbReference>
<evidence type="ECO:0000256" key="11">
    <source>
        <dbReference type="ARBA" id="ARBA00048179"/>
    </source>
</evidence>
<reference evidence="13 14" key="1">
    <citation type="journal article" date="2010" name="Plant Cell">
        <title>The Chlorella variabilis NC64A genome reveals adaptation to photosymbiosis, coevolution with viruses, and cryptic sex.</title>
        <authorList>
            <person name="Blanc G."/>
            <person name="Duncan G."/>
            <person name="Agarkova I."/>
            <person name="Borodovsky M."/>
            <person name="Gurnon J."/>
            <person name="Kuo A."/>
            <person name="Lindquist E."/>
            <person name="Lucas S."/>
            <person name="Pangilinan J."/>
            <person name="Polle J."/>
            <person name="Salamov A."/>
            <person name="Terry A."/>
            <person name="Yamada T."/>
            <person name="Dunigan D.D."/>
            <person name="Grigoriev I.V."/>
            <person name="Claverie J.M."/>
            <person name="Van Etten J.L."/>
        </authorList>
    </citation>
    <scope>NUCLEOTIDE SEQUENCE [LARGE SCALE GENOMIC DNA]</scope>
    <source>
        <strain evidence="13 14">NC64A</strain>
    </source>
</reference>
<dbReference type="eggNOG" id="ENOG502RN2D">
    <property type="taxonomic scope" value="Eukaryota"/>
</dbReference>
<dbReference type="STRING" id="554065.E1Z793"/>
<evidence type="ECO:0000256" key="10">
    <source>
        <dbReference type="ARBA" id="ARBA00033171"/>
    </source>
</evidence>
<evidence type="ECO:0000256" key="7">
    <source>
        <dbReference type="ARBA" id="ARBA00022898"/>
    </source>
</evidence>
<comment type="subunit">
    <text evidence="4">Homodimer.</text>
</comment>
<dbReference type="GO" id="GO:0009229">
    <property type="term" value="P:thiamine diphosphate biosynthetic process"/>
    <property type="evidence" value="ECO:0007669"/>
    <property type="project" value="UniProtKB-UniPathway"/>
</dbReference>
<keyword evidence="8" id="KW-0784">Thiamine biosynthesis</keyword>
<dbReference type="SUPFAM" id="SSF53850">
    <property type="entry name" value="Periplasmic binding protein-like II"/>
    <property type="match status" value="1"/>
</dbReference>
<gene>
    <name evidence="13" type="ORF">CHLNCDRAFT_57002</name>
</gene>
<keyword evidence="14" id="KW-1185">Reference proteome</keyword>
<evidence type="ECO:0000259" key="12">
    <source>
        <dbReference type="Pfam" id="PF09084"/>
    </source>
</evidence>
<dbReference type="OMA" id="IDATWIF"/>
<dbReference type="GO" id="GO:0046872">
    <property type="term" value="F:metal ion binding"/>
    <property type="evidence" value="ECO:0007669"/>
    <property type="project" value="UniProtKB-KW"/>
</dbReference>
<keyword evidence="9" id="KW-0408">Iron</keyword>
<comment type="catalytic activity">
    <reaction evidence="11">
        <text>N(6)-(pyridoxal phosphate)-L-lysyl-[4-amino-5-hydroxymethyl-2-methylpyrimidine phosphate synthase] + L-histidyl-[4-amino-5-hydroxymethyl-2-methylpyrimidine phosphate synthase] + 2 Fe(3+) + 4 H2O = L-lysyl-[4-amino-5-hydroxymethyl-2-methylpyrimidine phosphate synthase] + (2S)-2-amino-5-hydroxy-4-oxopentanoyl-[4-amino-5-hydroxymethyl-2-methylpyrimidine phosphate synthase] + 4-amino-2-methyl-5-(phosphooxymethyl)pyrimidine + 3-oxopropanoate + 2 Fe(2+) + 2 H(+)</text>
        <dbReference type="Rhea" id="RHEA:65756"/>
        <dbReference type="Rhea" id="RHEA-COMP:16892"/>
        <dbReference type="Rhea" id="RHEA-COMP:16893"/>
        <dbReference type="Rhea" id="RHEA-COMP:16894"/>
        <dbReference type="Rhea" id="RHEA-COMP:16895"/>
        <dbReference type="ChEBI" id="CHEBI:15377"/>
        <dbReference type="ChEBI" id="CHEBI:15378"/>
        <dbReference type="ChEBI" id="CHEBI:29033"/>
        <dbReference type="ChEBI" id="CHEBI:29034"/>
        <dbReference type="ChEBI" id="CHEBI:29969"/>
        <dbReference type="ChEBI" id="CHEBI:29979"/>
        <dbReference type="ChEBI" id="CHEBI:33190"/>
        <dbReference type="ChEBI" id="CHEBI:58354"/>
        <dbReference type="ChEBI" id="CHEBI:143915"/>
        <dbReference type="ChEBI" id="CHEBI:157692"/>
    </reaction>
    <physiologicalReaction direction="left-to-right" evidence="11">
        <dbReference type="Rhea" id="RHEA:65757"/>
    </physiologicalReaction>
</comment>
<name>E1Z793_CHLVA</name>
<dbReference type="OrthoDB" id="434407at2759"/>
<dbReference type="Gene3D" id="3.40.190.10">
    <property type="entry name" value="Periplasmic binding protein-like II"/>
    <property type="match status" value="2"/>
</dbReference>
<evidence type="ECO:0000256" key="5">
    <source>
        <dbReference type="ARBA" id="ARBA00022679"/>
    </source>
</evidence>
<keyword evidence="7" id="KW-0663">Pyridoxal phosphate</keyword>
<evidence type="ECO:0000256" key="8">
    <source>
        <dbReference type="ARBA" id="ARBA00022977"/>
    </source>
</evidence>
<dbReference type="RefSeq" id="XP_005849977.1">
    <property type="nucleotide sequence ID" value="XM_005849915.1"/>
</dbReference>
<dbReference type="EMBL" id="GL433838">
    <property type="protein sequence ID" value="EFN57875.1"/>
    <property type="molecule type" value="Genomic_DNA"/>
</dbReference>
<dbReference type="KEGG" id="cvr:CHLNCDRAFT_57002"/>
<comment type="pathway">
    <text evidence="2">Cofactor biosynthesis; thiamine diphosphate biosynthesis.</text>
</comment>
<dbReference type="GO" id="GO:0016740">
    <property type="term" value="F:transferase activity"/>
    <property type="evidence" value="ECO:0007669"/>
    <property type="project" value="UniProtKB-KW"/>
</dbReference>
<feature type="domain" description="SsuA/THI5-like" evidence="12">
    <location>
        <begin position="12"/>
        <end position="234"/>
    </location>
</feature>
<evidence type="ECO:0000256" key="9">
    <source>
        <dbReference type="ARBA" id="ARBA00023004"/>
    </source>
</evidence>
<dbReference type="Pfam" id="PF09084">
    <property type="entry name" value="NMT1"/>
    <property type="match status" value="1"/>
</dbReference>
<dbReference type="InParanoid" id="E1Z793"/>
<dbReference type="Proteomes" id="UP000008141">
    <property type="component" value="Unassembled WGS sequence"/>
</dbReference>
<evidence type="ECO:0000256" key="1">
    <source>
        <dbReference type="ARBA" id="ARBA00003469"/>
    </source>
</evidence>
<evidence type="ECO:0000313" key="13">
    <source>
        <dbReference type="EMBL" id="EFN57875.1"/>
    </source>
</evidence>
<evidence type="ECO:0000256" key="6">
    <source>
        <dbReference type="ARBA" id="ARBA00022723"/>
    </source>
</evidence>
<sequence>MAVVVALDWTPNTNHVGFYVAKAKGLYAAKGLDVTFISPHTDDYKATPASRVESGEATFAITPSESVISYNTWPEADKKRPKLQAVAALLQQDTSAVVTLKASGIDRPAKLEGKRYASYAARYEGRIVQSLIKNDGGSGEYQELVLPMLGLWNTLLQGEAEATWVFMGWEGVEAARKGVELNVFKLGDYNIAYGYSPVLLTHPDTLSSSPDTVRTFLAGTAEGYRWAAAHPEEAADMFAELAAAENPGLPQPLDRGMCRDSMQLVVQHLLAEDGRWGVMKQSRWDAFLDWLSESGLLTTKVQSRNGKDGVTTSLDGLRSGNCGERIPRDAISSGSLFTNDFLP</sequence>
<keyword evidence="5" id="KW-0808">Transferase</keyword>
<dbReference type="GO" id="GO:0009228">
    <property type="term" value="P:thiamine biosynthetic process"/>
    <property type="evidence" value="ECO:0007669"/>
    <property type="project" value="UniProtKB-KW"/>
</dbReference>
<dbReference type="AlphaFoldDB" id="E1Z793"/>
<keyword evidence="6" id="KW-0479">Metal-binding</keyword>
<evidence type="ECO:0000256" key="4">
    <source>
        <dbReference type="ARBA" id="ARBA00011738"/>
    </source>
</evidence>
<dbReference type="PANTHER" id="PTHR31528">
    <property type="entry name" value="4-AMINO-5-HYDROXYMETHYL-2-METHYLPYRIMIDINE PHOSPHATE SYNTHASE THI11-RELATED"/>
    <property type="match status" value="1"/>
</dbReference>
<evidence type="ECO:0000313" key="14">
    <source>
        <dbReference type="Proteomes" id="UP000008141"/>
    </source>
</evidence>
<dbReference type="InterPro" id="IPR015168">
    <property type="entry name" value="SsuA/THI5"/>
</dbReference>
<proteinExistence type="inferred from homology"/>
<dbReference type="InterPro" id="IPR027939">
    <property type="entry name" value="NMT1/THI5"/>
</dbReference>
<comment type="similarity">
    <text evidence="3">Belongs to the NMT1/THI5 family.</text>
</comment>
<organism evidence="14">
    <name type="scientific">Chlorella variabilis</name>
    <name type="common">Green alga</name>
    <dbReference type="NCBI Taxonomy" id="554065"/>
    <lineage>
        <taxon>Eukaryota</taxon>
        <taxon>Viridiplantae</taxon>
        <taxon>Chlorophyta</taxon>
        <taxon>core chlorophytes</taxon>
        <taxon>Trebouxiophyceae</taxon>
        <taxon>Chlorellales</taxon>
        <taxon>Chlorellaceae</taxon>
        <taxon>Chlorella clade</taxon>
        <taxon>Chlorella</taxon>
    </lineage>
</organism>
<evidence type="ECO:0000256" key="3">
    <source>
        <dbReference type="ARBA" id="ARBA00009406"/>
    </source>
</evidence>
<accession>E1Z793</accession>
<evidence type="ECO:0000256" key="2">
    <source>
        <dbReference type="ARBA" id="ARBA00004948"/>
    </source>
</evidence>
<dbReference type="GeneID" id="17357553"/>
<protein>
    <recommendedName>
        <fullName evidence="10">Thiamine pyrimidine synthase</fullName>
    </recommendedName>
</protein>
<comment type="function">
    <text evidence="1">Responsible for the formation of the pyrimidine heterocycle in the thiamine biosynthesis pathway. Catalyzes the formation of hydroxymethylpyrimidine phosphate (HMP-P) from histidine and pyridoxal phosphate (PLP). The protein uses PLP and the active site histidine to form HMP-P, generating an inactive enzyme. The enzyme can only undergo a single turnover, which suggests it is a suicide enzyme.</text>
</comment>